<proteinExistence type="inferred from homology"/>
<feature type="binding site" evidence="4">
    <location>
        <begin position="91"/>
        <end position="92"/>
    </location>
    <ligand>
        <name>S-adenosyl-L-methionine</name>
        <dbReference type="ChEBI" id="CHEBI:59789"/>
    </ligand>
</feature>
<sequence>MFDNIADRYDLMNLVMTWGQEPRFIRDTIDAVKLGPTPKVLDIATGTGDLAFEAANQRYGAEVHGLDISTQMLDVARLRPGGRNIHWATGDAMDLPYADNTFDAVTHGYLLRNVTDIAKTLEEQFRVLKPGGMMASLEMSPAPRNVVKPFSTAYIKYVVPRLANTITQNPDAYEYLSRTSRAFHTADRIEAMMQEAGFVATGYRTYMFGTMAIHWAQKPAD</sequence>
<dbReference type="PROSITE" id="PS01184">
    <property type="entry name" value="UBIE_2"/>
    <property type="match status" value="1"/>
</dbReference>
<evidence type="ECO:0000313" key="5">
    <source>
        <dbReference type="EMBL" id="OAV62686.1"/>
    </source>
</evidence>
<evidence type="ECO:0000313" key="6">
    <source>
        <dbReference type="Proteomes" id="UP000078292"/>
    </source>
</evidence>
<keyword evidence="3 4" id="KW-0949">S-adenosyl-L-methionine</keyword>
<dbReference type="GO" id="GO:0032259">
    <property type="term" value="P:methylation"/>
    <property type="evidence" value="ECO:0007669"/>
    <property type="project" value="UniProtKB-KW"/>
</dbReference>
<dbReference type="EMBL" id="LXEY01000010">
    <property type="protein sequence ID" value="OAV62686.1"/>
    <property type="molecule type" value="Genomic_DNA"/>
</dbReference>
<accession>A0A1B7M262</accession>
<evidence type="ECO:0000256" key="3">
    <source>
        <dbReference type="ARBA" id="ARBA00022691"/>
    </source>
</evidence>
<protein>
    <recommendedName>
        <fullName evidence="4">Demethylmenaquinone methyltransferase</fullName>
        <ecNumber evidence="4">2.1.1.163</ecNumber>
    </recommendedName>
</protein>
<organism evidence="5 6">
    <name type="scientific">Enteractinococcus helveticum</name>
    <dbReference type="NCBI Taxonomy" id="1837282"/>
    <lineage>
        <taxon>Bacteria</taxon>
        <taxon>Bacillati</taxon>
        <taxon>Actinomycetota</taxon>
        <taxon>Actinomycetes</taxon>
        <taxon>Micrococcales</taxon>
        <taxon>Micrococcaceae</taxon>
    </lineage>
</organism>
<gene>
    <name evidence="4" type="primary">menG</name>
    <name evidence="5" type="ORF">A6F49_05695</name>
</gene>
<dbReference type="GO" id="GO:0043770">
    <property type="term" value="F:demethylmenaquinone methyltransferase activity"/>
    <property type="evidence" value="ECO:0007669"/>
    <property type="project" value="UniProtKB-UniRule"/>
</dbReference>
<keyword evidence="4" id="KW-0474">Menaquinone biosynthesis</keyword>
<keyword evidence="6" id="KW-1185">Reference proteome</keyword>
<dbReference type="Gene3D" id="3.40.50.150">
    <property type="entry name" value="Vaccinia Virus protein VP39"/>
    <property type="match status" value="1"/>
</dbReference>
<evidence type="ECO:0000256" key="4">
    <source>
        <dbReference type="HAMAP-Rule" id="MF_01813"/>
    </source>
</evidence>
<comment type="caution">
    <text evidence="5">The sequence shown here is derived from an EMBL/GenBank/DDBJ whole genome shotgun (WGS) entry which is preliminary data.</text>
</comment>
<dbReference type="InterPro" id="IPR004033">
    <property type="entry name" value="UbiE/COQ5_MeTrFase"/>
</dbReference>
<feature type="binding site" evidence="4">
    <location>
        <position position="67"/>
    </location>
    <ligand>
        <name>S-adenosyl-L-methionine</name>
        <dbReference type="ChEBI" id="CHEBI:59789"/>
    </ligand>
</feature>
<evidence type="ECO:0000256" key="2">
    <source>
        <dbReference type="ARBA" id="ARBA00022679"/>
    </source>
</evidence>
<dbReference type="GO" id="GO:0009234">
    <property type="term" value="P:menaquinone biosynthetic process"/>
    <property type="evidence" value="ECO:0007669"/>
    <property type="project" value="UniProtKB-UniRule"/>
</dbReference>
<dbReference type="Proteomes" id="UP000078292">
    <property type="component" value="Unassembled WGS sequence"/>
</dbReference>
<keyword evidence="1 4" id="KW-0489">Methyltransferase</keyword>
<reference evidence="5 6" key="1">
    <citation type="submission" date="2016-04" db="EMBL/GenBank/DDBJ databases">
        <title>First whole genome shotgun sequence of the bacterium Enteractinococcus sp. strain UASWS1574.</title>
        <authorList>
            <person name="Crovadore J."/>
            <person name="Chablais R."/>
            <person name="Lefort F."/>
        </authorList>
    </citation>
    <scope>NUCLEOTIDE SEQUENCE [LARGE SCALE GENOMIC DNA]</scope>
    <source>
        <strain evidence="5 6">UASWS1574</strain>
    </source>
</reference>
<comment type="function">
    <text evidence="4">Methyltransferase required for the conversion of demethylmenaquinol (DMKH2) to menaquinol (MKH2).</text>
</comment>
<dbReference type="HAMAP" id="MF_01813">
    <property type="entry name" value="MenG_UbiE_methyltr"/>
    <property type="match status" value="1"/>
</dbReference>
<dbReference type="EC" id="2.1.1.163" evidence="4"/>
<keyword evidence="5" id="KW-0830">Ubiquinone</keyword>
<dbReference type="CDD" id="cd02440">
    <property type="entry name" value="AdoMet_MTases"/>
    <property type="match status" value="1"/>
</dbReference>
<feature type="binding site" evidence="4">
    <location>
        <position position="47"/>
    </location>
    <ligand>
        <name>S-adenosyl-L-methionine</name>
        <dbReference type="ChEBI" id="CHEBI:59789"/>
    </ligand>
</feature>
<comment type="similarity">
    <text evidence="4">Belongs to the class I-like SAM-binding methyltransferase superfamily. MenG/UbiE family.</text>
</comment>
<dbReference type="SUPFAM" id="SSF53335">
    <property type="entry name" value="S-adenosyl-L-methionine-dependent methyltransferases"/>
    <property type="match status" value="1"/>
</dbReference>
<dbReference type="UniPathway" id="UPA00079">
    <property type="reaction ID" value="UER00169"/>
</dbReference>
<dbReference type="InterPro" id="IPR029063">
    <property type="entry name" value="SAM-dependent_MTases_sf"/>
</dbReference>
<dbReference type="PROSITE" id="PS51608">
    <property type="entry name" value="SAM_MT_UBIE"/>
    <property type="match status" value="1"/>
</dbReference>
<keyword evidence="2 4" id="KW-0808">Transferase</keyword>
<dbReference type="NCBIfam" id="TIGR01934">
    <property type="entry name" value="MenG_MenH_UbiE"/>
    <property type="match status" value="1"/>
</dbReference>
<dbReference type="STRING" id="1837282.A6F49_05695"/>
<dbReference type="PANTHER" id="PTHR43591:SF24">
    <property type="entry name" value="2-METHOXY-6-POLYPRENYL-1,4-BENZOQUINOL METHYLASE, MITOCHONDRIAL"/>
    <property type="match status" value="1"/>
</dbReference>
<comment type="pathway">
    <text evidence="4">Quinol/quinone metabolism; menaquinone biosynthesis; menaquinol from 1,4-dihydroxy-2-naphthoate: step 2/2.</text>
</comment>
<comment type="caution">
    <text evidence="4">Lacks conserved residue(s) required for the propagation of feature annotation.</text>
</comment>
<dbReference type="InterPro" id="IPR023576">
    <property type="entry name" value="UbiE/COQ5_MeTrFase_CS"/>
</dbReference>
<name>A0A1B7M262_9MICC</name>
<dbReference type="Pfam" id="PF01209">
    <property type="entry name" value="Ubie_methyltran"/>
    <property type="match status" value="1"/>
</dbReference>
<dbReference type="OrthoDB" id="9808140at2"/>
<dbReference type="AlphaFoldDB" id="A0A1B7M262"/>
<dbReference type="PANTHER" id="PTHR43591">
    <property type="entry name" value="METHYLTRANSFERASE"/>
    <property type="match status" value="1"/>
</dbReference>
<comment type="catalytic activity">
    <reaction evidence="4">
        <text>a 2-demethylmenaquinol + S-adenosyl-L-methionine = a menaquinol + S-adenosyl-L-homocysteine + H(+)</text>
        <dbReference type="Rhea" id="RHEA:42640"/>
        <dbReference type="Rhea" id="RHEA-COMP:9539"/>
        <dbReference type="Rhea" id="RHEA-COMP:9563"/>
        <dbReference type="ChEBI" id="CHEBI:15378"/>
        <dbReference type="ChEBI" id="CHEBI:18151"/>
        <dbReference type="ChEBI" id="CHEBI:55437"/>
        <dbReference type="ChEBI" id="CHEBI:57856"/>
        <dbReference type="ChEBI" id="CHEBI:59789"/>
        <dbReference type="EC" id="2.1.1.163"/>
    </reaction>
</comment>
<evidence type="ECO:0000256" key="1">
    <source>
        <dbReference type="ARBA" id="ARBA00022603"/>
    </source>
</evidence>